<comment type="caution">
    <text evidence="1">The sequence shown here is derived from an EMBL/GenBank/DDBJ whole genome shotgun (WGS) entry which is preliminary data.</text>
</comment>
<dbReference type="EMBL" id="QOIP01000004">
    <property type="protein sequence ID" value="RLU23424.1"/>
    <property type="molecule type" value="Genomic_DNA"/>
</dbReference>
<organism evidence="1">
    <name type="scientific">Ooceraea biroi</name>
    <name type="common">Clonal raider ant</name>
    <name type="synonym">Cerapachys biroi</name>
    <dbReference type="NCBI Taxonomy" id="2015173"/>
    <lineage>
        <taxon>Eukaryota</taxon>
        <taxon>Metazoa</taxon>
        <taxon>Ecdysozoa</taxon>
        <taxon>Arthropoda</taxon>
        <taxon>Hexapoda</taxon>
        <taxon>Insecta</taxon>
        <taxon>Pterygota</taxon>
        <taxon>Neoptera</taxon>
        <taxon>Endopterygota</taxon>
        <taxon>Hymenoptera</taxon>
        <taxon>Apocrita</taxon>
        <taxon>Aculeata</taxon>
        <taxon>Formicoidea</taxon>
        <taxon>Formicidae</taxon>
        <taxon>Dorylinae</taxon>
        <taxon>Ooceraea</taxon>
    </lineage>
</organism>
<reference evidence="1" key="2">
    <citation type="submission" date="2018-07" db="EMBL/GenBank/DDBJ databases">
        <authorList>
            <person name="Mckenzie S.K."/>
            <person name="Kronauer D.J.C."/>
        </authorList>
    </citation>
    <scope>NUCLEOTIDE SEQUENCE</scope>
    <source>
        <strain evidence="1">Clonal line C1</strain>
    </source>
</reference>
<accession>A0A3L8DSP3</accession>
<protein>
    <submittedName>
        <fullName evidence="1">Uncharacterized protein</fullName>
    </submittedName>
</protein>
<evidence type="ECO:0000313" key="1">
    <source>
        <dbReference type="EMBL" id="RLU23424.1"/>
    </source>
</evidence>
<proteinExistence type="predicted"/>
<reference evidence="1" key="1">
    <citation type="journal article" date="2018" name="Genome Res.">
        <title>The genomic architecture and molecular evolution of ant odorant receptors.</title>
        <authorList>
            <person name="McKenzie S.K."/>
            <person name="Kronauer D.J.C."/>
        </authorList>
    </citation>
    <scope>NUCLEOTIDE SEQUENCE [LARGE SCALE GENOMIC DNA]</scope>
    <source>
        <strain evidence="1">Clonal line C1</strain>
    </source>
</reference>
<name>A0A3L8DSP3_OOCBI</name>
<dbReference type="Proteomes" id="UP000279307">
    <property type="component" value="Chromosome 4"/>
</dbReference>
<gene>
    <name evidence="1" type="ORF">DMN91_003628</name>
</gene>
<sequence>MERTVLDKNCKIKKNVL</sequence>
<dbReference type="AlphaFoldDB" id="A0A3L8DSP3"/>